<dbReference type="OrthoDB" id="407922at2759"/>
<evidence type="ECO:0000313" key="3">
    <source>
        <dbReference type="Proteomes" id="UP001149163"/>
    </source>
</evidence>
<dbReference type="AlphaFoldDB" id="A0A9W9IJ77"/>
<organism evidence="2 3">
    <name type="scientific">Penicillium canariense</name>
    <dbReference type="NCBI Taxonomy" id="189055"/>
    <lineage>
        <taxon>Eukaryota</taxon>
        <taxon>Fungi</taxon>
        <taxon>Dikarya</taxon>
        <taxon>Ascomycota</taxon>
        <taxon>Pezizomycotina</taxon>
        <taxon>Eurotiomycetes</taxon>
        <taxon>Eurotiomycetidae</taxon>
        <taxon>Eurotiales</taxon>
        <taxon>Aspergillaceae</taxon>
        <taxon>Penicillium</taxon>
    </lineage>
</organism>
<dbReference type="GeneID" id="81422449"/>
<name>A0A9W9IJ77_9EURO</name>
<keyword evidence="3" id="KW-1185">Reference proteome</keyword>
<dbReference type="Proteomes" id="UP001149163">
    <property type="component" value="Unassembled WGS sequence"/>
</dbReference>
<reference evidence="2" key="1">
    <citation type="submission" date="2022-11" db="EMBL/GenBank/DDBJ databases">
        <authorList>
            <person name="Petersen C."/>
        </authorList>
    </citation>
    <scope>NUCLEOTIDE SEQUENCE</scope>
    <source>
        <strain evidence="2">IBT 26290</strain>
    </source>
</reference>
<reference evidence="2" key="2">
    <citation type="journal article" date="2023" name="IMA Fungus">
        <title>Comparative genomic study of the Penicillium genus elucidates a diverse pangenome and 15 lateral gene transfer events.</title>
        <authorList>
            <person name="Petersen C."/>
            <person name="Sorensen T."/>
            <person name="Nielsen M.R."/>
            <person name="Sondergaard T.E."/>
            <person name="Sorensen J.L."/>
            <person name="Fitzpatrick D.A."/>
            <person name="Frisvad J.C."/>
            <person name="Nielsen K.L."/>
        </authorList>
    </citation>
    <scope>NUCLEOTIDE SEQUENCE</scope>
    <source>
        <strain evidence="2">IBT 26290</strain>
    </source>
</reference>
<dbReference type="RefSeq" id="XP_056546879.1">
    <property type="nucleotide sequence ID" value="XM_056683273.1"/>
</dbReference>
<proteinExistence type="predicted"/>
<comment type="caution">
    <text evidence="2">The sequence shown here is derived from an EMBL/GenBank/DDBJ whole genome shotgun (WGS) entry which is preliminary data.</text>
</comment>
<gene>
    <name evidence="2" type="ORF">N7482_001148</name>
</gene>
<feature type="region of interest" description="Disordered" evidence="1">
    <location>
        <begin position="61"/>
        <end position="96"/>
    </location>
</feature>
<dbReference type="EMBL" id="JAPQKN010000001">
    <property type="protein sequence ID" value="KAJ5175271.1"/>
    <property type="molecule type" value="Genomic_DNA"/>
</dbReference>
<protein>
    <submittedName>
        <fullName evidence="2">WD domain protein</fullName>
    </submittedName>
</protein>
<evidence type="ECO:0000313" key="2">
    <source>
        <dbReference type="EMBL" id="KAJ5175271.1"/>
    </source>
</evidence>
<evidence type="ECO:0000256" key="1">
    <source>
        <dbReference type="SAM" id="MobiDB-lite"/>
    </source>
</evidence>
<feature type="compositionally biased region" description="Low complexity" evidence="1">
    <location>
        <begin position="61"/>
        <end position="71"/>
    </location>
</feature>
<sequence>MLQISKEKVAAEGQMILTDRGNFYRHGKDRTIGISFHPRADYVGFHGSGIALRVVSYLPLSRSSPTSSGRSRVAKHNPDKITALQRSQDETRTNGYWKRGALPARRLVGRGSVRDSYDSDVVEL</sequence>
<accession>A0A9W9IJ77</accession>